<proteinExistence type="predicted"/>
<dbReference type="AlphaFoldDB" id="A0A3B1DXK0"/>
<gene>
    <name evidence="1" type="ORF">MNBD_NITROSPIRAE01-2034</name>
</gene>
<evidence type="ECO:0000313" key="1">
    <source>
        <dbReference type="EMBL" id="VAX33617.1"/>
    </source>
</evidence>
<protein>
    <submittedName>
        <fullName evidence="1">Uncharacterized protein</fullName>
    </submittedName>
</protein>
<reference evidence="1" key="1">
    <citation type="submission" date="2018-06" db="EMBL/GenBank/DDBJ databases">
        <authorList>
            <person name="Zhirakovskaya E."/>
        </authorList>
    </citation>
    <scope>NUCLEOTIDE SEQUENCE</scope>
</reference>
<sequence>MATKNFTLFSLLLAVFFLFSSQVKAQSTVTLTTTSTVNSLSNDPILGCTTCAAVNSATDPFPDTSRPIFRGDPEQALLPQAIADGLPPDNQFGVGVPAGSSNFPLSISSPFSATFSDGVSITSSNTFSSTPAAGGGNNNTITQSINQFTPGGTLVTGVDQDFAILFTITSLTDPDGNLVGTATGTFTQTINGVTVNGTTAFDNTNGFSGTNIDNGFTSDGSFFTPN</sequence>
<accession>A0A3B1DXK0</accession>
<name>A0A3B1DXK0_9ZZZZ</name>
<organism evidence="1">
    <name type="scientific">hydrothermal vent metagenome</name>
    <dbReference type="NCBI Taxonomy" id="652676"/>
    <lineage>
        <taxon>unclassified sequences</taxon>
        <taxon>metagenomes</taxon>
        <taxon>ecological metagenomes</taxon>
    </lineage>
</organism>
<dbReference type="EMBL" id="UOGF01000116">
    <property type="protein sequence ID" value="VAX33617.1"/>
    <property type="molecule type" value="Genomic_DNA"/>
</dbReference>